<dbReference type="EMBL" id="AWSU01000092">
    <property type="protein sequence ID" value="ERI79078.1"/>
    <property type="molecule type" value="Genomic_DNA"/>
</dbReference>
<dbReference type="Proteomes" id="UP000016491">
    <property type="component" value="Unassembled WGS sequence"/>
</dbReference>
<evidence type="ECO:0000313" key="2">
    <source>
        <dbReference type="Proteomes" id="UP000016491"/>
    </source>
</evidence>
<dbReference type="AlphaFoldDB" id="A0ABC9U125"/>
<sequence length="73" mass="8291">TWSVPDASSKPRLNLHFGNSALSELLQNIRVNSNKPRPPALTIIFLPMDGMSPYPNFMIFFHDILGSIFYQIL</sequence>
<organism evidence="1 2">
    <name type="scientific">[Clostridium] symbiosum ATCC 14940</name>
    <dbReference type="NCBI Taxonomy" id="411472"/>
    <lineage>
        <taxon>Bacteria</taxon>
        <taxon>Bacillati</taxon>
        <taxon>Bacillota</taxon>
        <taxon>Clostridia</taxon>
        <taxon>Lachnospirales</taxon>
        <taxon>Lachnospiraceae</taxon>
        <taxon>Otoolea</taxon>
    </lineage>
</organism>
<proteinExistence type="predicted"/>
<reference evidence="1 2" key="1">
    <citation type="submission" date="2013-07" db="EMBL/GenBank/DDBJ databases">
        <authorList>
            <person name="Weinstock G."/>
            <person name="Sodergren E."/>
            <person name="Wylie T."/>
            <person name="Fulton L."/>
            <person name="Fulton R."/>
            <person name="Fronick C."/>
            <person name="O'Laughlin M."/>
            <person name="Godfrey J."/>
            <person name="Miner T."/>
            <person name="Herter B."/>
            <person name="Appelbaum E."/>
            <person name="Cordes M."/>
            <person name="Lek S."/>
            <person name="Wollam A."/>
            <person name="Pepin K.H."/>
            <person name="Palsikar V.B."/>
            <person name="Mitreva M."/>
            <person name="Wilson R.K."/>
        </authorList>
    </citation>
    <scope>NUCLEOTIDE SEQUENCE [LARGE SCALE GENOMIC DNA]</scope>
    <source>
        <strain evidence="1 2">ATCC 14940</strain>
    </source>
</reference>
<gene>
    <name evidence="1" type="ORF">CLOSYM_01133</name>
</gene>
<accession>A0ABC9U125</accession>
<dbReference type="RefSeq" id="WP_021641856.1">
    <property type="nucleotide sequence ID" value="NZ_KE992882.1"/>
</dbReference>
<feature type="non-terminal residue" evidence="1">
    <location>
        <position position="1"/>
    </location>
</feature>
<evidence type="ECO:0000313" key="1">
    <source>
        <dbReference type="EMBL" id="ERI79078.1"/>
    </source>
</evidence>
<protein>
    <submittedName>
        <fullName evidence="1">Uncharacterized protein</fullName>
    </submittedName>
</protein>
<name>A0ABC9U125_CLOSY</name>
<comment type="caution">
    <text evidence="1">The sequence shown here is derived from an EMBL/GenBank/DDBJ whole genome shotgun (WGS) entry which is preliminary data.</text>
</comment>